<evidence type="ECO:0000256" key="2">
    <source>
        <dbReference type="ARBA" id="ARBA00003921"/>
    </source>
</evidence>
<dbReference type="SUPFAM" id="SSF56059">
    <property type="entry name" value="Glutathione synthetase ATP-binding domain-like"/>
    <property type="match status" value="1"/>
</dbReference>
<dbReference type="GO" id="GO:0005524">
    <property type="term" value="F:ATP binding"/>
    <property type="evidence" value="ECO:0007669"/>
    <property type="project" value="UniProtKB-UniRule"/>
</dbReference>
<evidence type="ECO:0000256" key="6">
    <source>
        <dbReference type="ARBA" id="ARBA00022490"/>
    </source>
</evidence>
<evidence type="ECO:0000256" key="16">
    <source>
        <dbReference type="ARBA" id="ARBA00047614"/>
    </source>
</evidence>
<keyword evidence="15 18" id="KW-0961">Cell wall biogenesis/degradation</keyword>
<keyword evidence="8 21" id="KW-0479">Metal-binding</keyword>
<dbReference type="GO" id="GO:0008360">
    <property type="term" value="P:regulation of cell shape"/>
    <property type="evidence" value="ECO:0007669"/>
    <property type="project" value="UniProtKB-KW"/>
</dbReference>
<feature type="active site" evidence="19">
    <location>
        <position position="17"/>
    </location>
</feature>
<evidence type="ECO:0000256" key="1">
    <source>
        <dbReference type="ARBA" id="ARBA00001936"/>
    </source>
</evidence>
<accession>A0A0W0VQI9</accession>
<feature type="binding site" evidence="20">
    <location>
        <begin position="183"/>
        <end position="184"/>
    </location>
    <ligand>
        <name>ATP</name>
        <dbReference type="ChEBI" id="CHEBI:30616"/>
    </ligand>
</feature>
<dbReference type="STRING" id="45067.Llan_1452"/>
<dbReference type="RefSeq" id="WP_028372600.1">
    <property type="nucleotide sequence ID" value="NZ_CAAAJD010000003.1"/>
</dbReference>
<feature type="binding site" evidence="20">
    <location>
        <position position="130"/>
    </location>
    <ligand>
        <name>ATP</name>
        <dbReference type="ChEBI" id="CHEBI:30616"/>
    </ligand>
</feature>
<dbReference type="InterPro" id="IPR005905">
    <property type="entry name" value="D_ala_D_ala"/>
</dbReference>
<evidence type="ECO:0000256" key="11">
    <source>
        <dbReference type="ARBA" id="ARBA00022842"/>
    </source>
</evidence>
<evidence type="ECO:0000256" key="12">
    <source>
        <dbReference type="ARBA" id="ARBA00022960"/>
    </source>
</evidence>
<organism evidence="24 25">
    <name type="scientific">Legionella lansingensis</name>
    <dbReference type="NCBI Taxonomy" id="45067"/>
    <lineage>
        <taxon>Bacteria</taxon>
        <taxon>Pseudomonadati</taxon>
        <taxon>Pseudomonadota</taxon>
        <taxon>Gammaproteobacteria</taxon>
        <taxon>Legionellales</taxon>
        <taxon>Legionellaceae</taxon>
        <taxon>Legionella</taxon>
    </lineage>
</organism>
<evidence type="ECO:0000313" key="25">
    <source>
        <dbReference type="Proteomes" id="UP000054869"/>
    </source>
</evidence>
<keyword evidence="6 18" id="KW-0963">Cytoplasm</keyword>
<evidence type="ECO:0000256" key="5">
    <source>
        <dbReference type="ARBA" id="ARBA00010871"/>
    </source>
</evidence>
<comment type="similarity">
    <text evidence="5 18">Belongs to the D-alanine--D-alanine ligase family.</text>
</comment>
<feature type="active site" evidence="19">
    <location>
        <position position="325"/>
    </location>
</feature>
<keyword evidence="11 21" id="KW-0460">Magnesium</keyword>
<protein>
    <recommendedName>
        <fullName evidence="18">D-alanine--D-alanine ligase</fullName>
        <ecNumber evidence="18">6.3.2.4</ecNumber>
    </recommendedName>
    <alternativeName>
        <fullName evidence="18">D-Ala-D-Ala ligase</fullName>
    </alternativeName>
    <alternativeName>
        <fullName evidence="18">D-alanylalanine synthetase</fullName>
    </alternativeName>
</protein>
<dbReference type="Gene3D" id="3.30.470.20">
    <property type="entry name" value="ATP-grasp fold, B domain"/>
    <property type="match status" value="1"/>
</dbReference>
<dbReference type="NCBIfam" id="NF002528">
    <property type="entry name" value="PRK01966.1-4"/>
    <property type="match status" value="1"/>
</dbReference>
<dbReference type="PATRIC" id="fig|45067.4.peg.1519"/>
<evidence type="ECO:0000256" key="20">
    <source>
        <dbReference type="PIRSR" id="PIRSR039102-2"/>
    </source>
</evidence>
<dbReference type="PANTHER" id="PTHR23132">
    <property type="entry name" value="D-ALANINE--D-ALANINE LIGASE"/>
    <property type="match status" value="1"/>
</dbReference>
<evidence type="ECO:0000256" key="14">
    <source>
        <dbReference type="ARBA" id="ARBA00023211"/>
    </source>
</evidence>
<dbReference type="eggNOG" id="COG1181">
    <property type="taxonomic scope" value="Bacteria"/>
</dbReference>
<dbReference type="PROSITE" id="PS50975">
    <property type="entry name" value="ATP_GRASP"/>
    <property type="match status" value="1"/>
</dbReference>
<dbReference type="InterPro" id="IPR016185">
    <property type="entry name" value="PreATP-grasp_dom_sf"/>
</dbReference>
<feature type="domain" description="ATP-grasp" evidence="23">
    <location>
        <begin position="134"/>
        <end position="347"/>
    </location>
</feature>
<evidence type="ECO:0000313" key="24">
    <source>
        <dbReference type="EMBL" id="KTD22189.1"/>
    </source>
</evidence>
<keyword evidence="13 18" id="KW-0573">Peptidoglycan synthesis</keyword>
<evidence type="ECO:0000259" key="23">
    <source>
        <dbReference type="PROSITE" id="PS50975"/>
    </source>
</evidence>
<dbReference type="Pfam" id="PF07478">
    <property type="entry name" value="Dala_Dala_lig_C"/>
    <property type="match status" value="1"/>
</dbReference>
<comment type="cofactor">
    <cofactor evidence="21">
        <name>Mg(2+)</name>
        <dbReference type="ChEBI" id="CHEBI:18420"/>
    </cofactor>
    <cofactor evidence="21">
        <name>Mn(2+)</name>
        <dbReference type="ChEBI" id="CHEBI:29035"/>
    </cofactor>
    <text evidence="21">Binds 2 magnesium or manganese ions per subunit.</text>
</comment>
<feature type="active site" evidence="19">
    <location>
        <position position="183"/>
    </location>
</feature>
<evidence type="ECO:0000256" key="15">
    <source>
        <dbReference type="ARBA" id="ARBA00023316"/>
    </source>
</evidence>
<proteinExistence type="inferred from homology"/>
<dbReference type="GO" id="GO:0008716">
    <property type="term" value="F:D-alanine-D-alanine ligase activity"/>
    <property type="evidence" value="ECO:0007669"/>
    <property type="project" value="UniProtKB-UniRule"/>
</dbReference>
<dbReference type="EC" id="6.3.2.4" evidence="18"/>
<dbReference type="GO" id="GO:0005829">
    <property type="term" value="C:cytosol"/>
    <property type="evidence" value="ECO:0007669"/>
    <property type="project" value="UniProtKB-ARBA"/>
</dbReference>
<evidence type="ECO:0000256" key="21">
    <source>
        <dbReference type="PIRSR" id="PIRSR039102-3"/>
    </source>
</evidence>
<comment type="catalytic activity">
    <reaction evidence="16 18">
        <text>2 D-alanine + ATP = D-alanyl-D-alanine + ADP + phosphate + H(+)</text>
        <dbReference type="Rhea" id="RHEA:11224"/>
        <dbReference type="ChEBI" id="CHEBI:15378"/>
        <dbReference type="ChEBI" id="CHEBI:30616"/>
        <dbReference type="ChEBI" id="CHEBI:43474"/>
        <dbReference type="ChEBI" id="CHEBI:57416"/>
        <dbReference type="ChEBI" id="CHEBI:57822"/>
        <dbReference type="ChEBI" id="CHEBI:456216"/>
        <dbReference type="EC" id="6.3.2.4"/>
    </reaction>
</comment>
<sequence>MSESINLLLLYGGKSGEHEVSLVSAASVLRELDAKKYNIIPVGMSKEGQFYLNDYQEMLTFKEGLPVKATRSQSLPSLMANGRLAVDAEVVFPVVHGPLYEDGCLQGMLELTGIAYVGCGVLSSAIAMDKDMARRLVCNDHIQSARYRTLSWHSTAEDKEQFCQQTATELGWPLFVKPCSLGSSVGIHKVRNMAELKAAVLDALRYDEMILVEEFLPGREIELSVLENTSPSCAPRVSLPGEICVHHADGFYSYTAKYLESDQTEFHAPAKLNADAVKRLQAIAADIFTRLKCKGMARVDFFVNEENGKIYFNEINTIPGFTPISGYPKMWQASGLAYPKLLDELINLAMVHQRCRQQLVTDYQ</sequence>
<evidence type="ECO:0000256" key="13">
    <source>
        <dbReference type="ARBA" id="ARBA00022984"/>
    </source>
</evidence>
<dbReference type="GO" id="GO:0009252">
    <property type="term" value="P:peptidoglycan biosynthetic process"/>
    <property type="evidence" value="ECO:0007669"/>
    <property type="project" value="UniProtKB-UniRule"/>
</dbReference>
<dbReference type="NCBIfam" id="TIGR01205">
    <property type="entry name" value="D_ala_D_alaTIGR"/>
    <property type="match status" value="1"/>
</dbReference>
<dbReference type="OrthoDB" id="9813261at2"/>
<comment type="pathway">
    <text evidence="4 18">Cell wall biogenesis; peptidoglycan biosynthesis.</text>
</comment>
<evidence type="ECO:0000256" key="4">
    <source>
        <dbReference type="ARBA" id="ARBA00004752"/>
    </source>
</evidence>
<dbReference type="PROSITE" id="PS00844">
    <property type="entry name" value="DALA_DALA_LIGASE_2"/>
    <property type="match status" value="1"/>
</dbReference>
<dbReference type="EMBL" id="LNYI01000028">
    <property type="protein sequence ID" value="KTD22189.1"/>
    <property type="molecule type" value="Genomic_DNA"/>
</dbReference>
<dbReference type="PIRSF" id="PIRSF039102">
    <property type="entry name" value="Ddl/VanB"/>
    <property type="match status" value="1"/>
</dbReference>
<dbReference type="AlphaFoldDB" id="A0A0W0VQI9"/>
<keyword evidence="7 18" id="KW-0436">Ligase</keyword>
<gene>
    <name evidence="18" type="primary">ddl</name>
    <name evidence="24" type="ORF">Llan_1452</name>
</gene>
<evidence type="ECO:0000256" key="22">
    <source>
        <dbReference type="PROSITE-ProRule" id="PRU00409"/>
    </source>
</evidence>
<evidence type="ECO:0000256" key="3">
    <source>
        <dbReference type="ARBA" id="ARBA00004496"/>
    </source>
</evidence>
<evidence type="ECO:0000256" key="17">
    <source>
        <dbReference type="ARBA" id="ARBA00060592"/>
    </source>
</evidence>
<dbReference type="Gene3D" id="3.40.50.20">
    <property type="match status" value="1"/>
</dbReference>
<dbReference type="Pfam" id="PF01820">
    <property type="entry name" value="Dala_Dala_lig_N"/>
    <property type="match status" value="1"/>
</dbReference>
<dbReference type="UniPathway" id="UPA00219"/>
<evidence type="ECO:0000256" key="19">
    <source>
        <dbReference type="PIRSR" id="PIRSR039102-1"/>
    </source>
</evidence>
<name>A0A0W0VQI9_9GAMM</name>
<dbReference type="SUPFAM" id="SSF52440">
    <property type="entry name" value="PreATP-grasp domain"/>
    <property type="match status" value="1"/>
</dbReference>
<dbReference type="InterPro" id="IPR013815">
    <property type="entry name" value="ATP_grasp_subdomain_1"/>
</dbReference>
<keyword evidence="25" id="KW-1185">Reference proteome</keyword>
<dbReference type="InterPro" id="IPR011761">
    <property type="entry name" value="ATP-grasp"/>
</dbReference>
<feature type="binding site" evidence="21">
    <location>
        <position position="300"/>
    </location>
    <ligand>
        <name>Mg(2+)</name>
        <dbReference type="ChEBI" id="CHEBI:18420"/>
        <label>1</label>
    </ligand>
</feature>
<keyword evidence="10 22" id="KW-0067">ATP-binding</keyword>
<dbReference type="InterPro" id="IPR011095">
    <property type="entry name" value="Dala_Dala_lig_C"/>
</dbReference>
<dbReference type="FunFam" id="3.30.470.20:FF:000008">
    <property type="entry name" value="D-alanine--D-alanine ligase"/>
    <property type="match status" value="1"/>
</dbReference>
<dbReference type="GO" id="GO:0071555">
    <property type="term" value="P:cell wall organization"/>
    <property type="evidence" value="ECO:0007669"/>
    <property type="project" value="UniProtKB-KW"/>
</dbReference>
<dbReference type="InterPro" id="IPR011127">
    <property type="entry name" value="Dala_Dala_lig_N"/>
</dbReference>
<evidence type="ECO:0000256" key="10">
    <source>
        <dbReference type="ARBA" id="ARBA00022840"/>
    </source>
</evidence>
<comment type="caution">
    <text evidence="24">The sequence shown here is derived from an EMBL/GenBank/DDBJ whole genome shotgun (WGS) entry which is preliminary data.</text>
</comment>
<feature type="binding site" evidence="20">
    <location>
        <begin position="213"/>
        <end position="220"/>
    </location>
    <ligand>
        <name>ATP</name>
        <dbReference type="ChEBI" id="CHEBI:30616"/>
    </ligand>
</feature>
<evidence type="ECO:0000256" key="8">
    <source>
        <dbReference type="ARBA" id="ARBA00022723"/>
    </source>
</evidence>
<evidence type="ECO:0000256" key="7">
    <source>
        <dbReference type="ARBA" id="ARBA00022598"/>
    </source>
</evidence>
<evidence type="ECO:0000256" key="9">
    <source>
        <dbReference type="ARBA" id="ARBA00022741"/>
    </source>
</evidence>
<feature type="binding site" evidence="20">
    <location>
        <begin position="313"/>
        <end position="314"/>
    </location>
    <ligand>
        <name>ATP</name>
        <dbReference type="ChEBI" id="CHEBI:30616"/>
    </ligand>
</feature>
<dbReference type="PANTHER" id="PTHR23132:SF25">
    <property type="entry name" value="D-ALANINE--D-ALANINE LIGASE A"/>
    <property type="match status" value="1"/>
</dbReference>
<dbReference type="Proteomes" id="UP000054869">
    <property type="component" value="Unassembled WGS sequence"/>
</dbReference>
<comment type="cofactor">
    <cofactor evidence="1">
        <name>Mn(2+)</name>
        <dbReference type="ChEBI" id="CHEBI:29035"/>
    </cofactor>
</comment>
<dbReference type="GO" id="GO:0046872">
    <property type="term" value="F:metal ion binding"/>
    <property type="evidence" value="ECO:0007669"/>
    <property type="project" value="UniProtKB-KW"/>
</dbReference>
<comment type="pathway">
    <text evidence="17">Glycan biosynthesis.</text>
</comment>
<reference evidence="24 25" key="1">
    <citation type="submission" date="2015-11" db="EMBL/GenBank/DDBJ databases">
        <title>Genomic analysis of 38 Legionella species identifies large and diverse effector repertoires.</title>
        <authorList>
            <person name="Burstein D."/>
            <person name="Amaro F."/>
            <person name="Zusman T."/>
            <person name="Lifshitz Z."/>
            <person name="Cohen O."/>
            <person name="Gilbert J.A."/>
            <person name="Pupko T."/>
            <person name="Shuman H.A."/>
            <person name="Segal G."/>
        </authorList>
    </citation>
    <scope>NUCLEOTIDE SEQUENCE [LARGE SCALE GENOMIC DNA]</scope>
    <source>
        <strain evidence="24 25">ATCC 49751</strain>
    </source>
</reference>
<comment type="function">
    <text evidence="2 18">Cell wall formation.</text>
</comment>
<dbReference type="Gene3D" id="3.30.1490.20">
    <property type="entry name" value="ATP-grasp fold, A domain"/>
    <property type="match status" value="1"/>
</dbReference>
<keyword evidence="14 21" id="KW-0464">Manganese</keyword>
<evidence type="ECO:0000256" key="18">
    <source>
        <dbReference type="HAMAP-Rule" id="MF_00047"/>
    </source>
</evidence>
<feature type="binding site" evidence="21">
    <location>
        <position position="314"/>
    </location>
    <ligand>
        <name>Mg(2+)</name>
        <dbReference type="ChEBI" id="CHEBI:18420"/>
        <label>1</label>
    </ligand>
</feature>
<feature type="binding site" evidence="20">
    <location>
        <begin position="175"/>
        <end position="177"/>
    </location>
    <ligand>
        <name>ATP</name>
        <dbReference type="ChEBI" id="CHEBI:30616"/>
    </ligand>
</feature>
<dbReference type="HAMAP" id="MF_00047">
    <property type="entry name" value="Dala_Dala_lig"/>
    <property type="match status" value="1"/>
</dbReference>
<keyword evidence="9 20" id="KW-0547">Nucleotide-binding</keyword>
<dbReference type="FunFam" id="3.30.1490.20:FF:000007">
    <property type="entry name" value="D-alanine--D-alanine ligase"/>
    <property type="match status" value="1"/>
</dbReference>
<dbReference type="InterPro" id="IPR000291">
    <property type="entry name" value="D-Ala_lig_Van_CS"/>
</dbReference>
<keyword evidence="12 18" id="KW-0133">Cell shape</keyword>
<feature type="binding site" evidence="21">
    <location>
        <position position="316"/>
    </location>
    <ligand>
        <name>Mg(2+)</name>
        <dbReference type="ChEBI" id="CHEBI:18420"/>
        <label>2</label>
    </ligand>
</feature>
<comment type="subcellular location">
    <subcellularLocation>
        <location evidence="3 18">Cytoplasm</location>
    </subcellularLocation>
</comment>
<feature type="binding site" evidence="21">
    <location>
        <position position="314"/>
    </location>
    <ligand>
        <name>Mg(2+)</name>
        <dbReference type="ChEBI" id="CHEBI:18420"/>
        <label>2</label>
    </ligand>
</feature>